<keyword evidence="3" id="KW-1185">Reference proteome</keyword>
<protein>
    <submittedName>
        <fullName evidence="2">BQ5605_C011g06621 protein</fullName>
    </submittedName>
</protein>
<reference evidence="2 3" key="1">
    <citation type="submission" date="2016-11" db="EMBL/GenBank/DDBJ databases">
        <authorList>
            <person name="Jaros S."/>
            <person name="Januszkiewicz K."/>
            <person name="Wedrychowicz H."/>
        </authorList>
    </citation>
    <scope>NUCLEOTIDE SEQUENCE [LARGE SCALE GENOMIC DNA]</scope>
</reference>
<dbReference type="EMBL" id="FQNC01000011">
    <property type="protein sequence ID" value="SGY12832.1"/>
    <property type="molecule type" value="Genomic_DNA"/>
</dbReference>
<organism evidence="2 3">
    <name type="scientific">Microbotryum silenes-dioicae</name>
    <dbReference type="NCBI Taxonomy" id="796604"/>
    <lineage>
        <taxon>Eukaryota</taxon>
        <taxon>Fungi</taxon>
        <taxon>Dikarya</taxon>
        <taxon>Basidiomycota</taxon>
        <taxon>Pucciniomycotina</taxon>
        <taxon>Microbotryomycetes</taxon>
        <taxon>Microbotryales</taxon>
        <taxon>Microbotryaceae</taxon>
        <taxon>Microbotryum</taxon>
    </lineage>
</organism>
<feature type="region of interest" description="Disordered" evidence="1">
    <location>
        <begin position="436"/>
        <end position="463"/>
    </location>
</feature>
<proteinExistence type="predicted"/>
<sequence>MRLRTTLPLRRPTIITPPLGVPTPHTKTLTVGTTTAKTSASLVFEPISDGKSHVADVGPSARHAASTHLEPEASHGLNLEDSVRKQASSETGTKRKRARGVADEVDEVNTESEKVHTKPDSSSSRLNLSSESDSSEAFCDGNGSDIDGNVPSETALGEDWSKLRRRSSAWTRTSYSTEEPDAKRLEDQLGQIRRDLQALHAMLEPVITFINTPSIDHLKSRLPPVVKIFVATPFFYKQLASAELHHPQLVLTKSGLVPTEAYNKNLPFRHNLLSNIPALLVQGRSDLLRHIHKAQKDKATLGRTINQWYKGQQVAVTEGHVTWWSILWQAMKAPNVSNPSDCKANSFANKLKRYGDSLAADAATTHLAGGYKKNGRFDHQAFLFDTVTAKMKRHSGIRTAPQNTLSDHAIQAICSEVVEDPVNNLSFSSRVADAVQEMGENSGKARKKKRTEDHQRRGANRGRATLSKLNKLSGAFDVCKGTRARLGVESGWTMGGAF</sequence>
<name>A0A2X0LSX0_9BASI</name>
<evidence type="ECO:0000313" key="2">
    <source>
        <dbReference type="EMBL" id="SGY12832.1"/>
    </source>
</evidence>
<feature type="compositionally biased region" description="Low complexity" evidence="1">
    <location>
        <begin position="120"/>
        <end position="136"/>
    </location>
</feature>
<evidence type="ECO:0000256" key="1">
    <source>
        <dbReference type="SAM" id="MobiDB-lite"/>
    </source>
</evidence>
<dbReference type="AlphaFoldDB" id="A0A2X0LSX0"/>
<dbReference type="Proteomes" id="UP000249464">
    <property type="component" value="Unassembled WGS sequence"/>
</dbReference>
<feature type="region of interest" description="Disordered" evidence="1">
    <location>
        <begin position="1"/>
        <end position="21"/>
    </location>
</feature>
<gene>
    <name evidence="2" type="primary">BQ5605_C011g06621</name>
    <name evidence="2" type="ORF">BQ5605_C011G06621</name>
</gene>
<evidence type="ECO:0000313" key="3">
    <source>
        <dbReference type="Proteomes" id="UP000249464"/>
    </source>
</evidence>
<accession>A0A2X0LSX0</accession>
<feature type="region of interest" description="Disordered" evidence="1">
    <location>
        <begin position="50"/>
        <end position="154"/>
    </location>
</feature>